<evidence type="ECO:0000313" key="2">
    <source>
        <dbReference type="Proteomes" id="UP000037122"/>
    </source>
</evidence>
<dbReference type="AlphaFoldDB" id="A0A0L0NUE8"/>
<organism evidence="1 2">
    <name type="scientific">Candidozyma auris</name>
    <name type="common">Yeast</name>
    <name type="synonym">Candida auris</name>
    <dbReference type="NCBI Taxonomy" id="498019"/>
    <lineage>
        <taxon>Eukaryota</taxon>
        <taxon>Fungi</taxon>
        <taxon>Dikarya</taxon>
        <taxon>Ascomycota</taxon>
        <taxon>Saccharomycotina</taxon>
        <taxon>Pichiomycetes</taxon>
        <taxon>Metschnikowiaceae</taxon>
        <taxon>Candidozyma</taxon>
    </lineage>
</organism>
<name>A0A0L0NUE8_CANAR</name>
<dbReference type="Proteomes" id="UP000037122">
    <property type="component" value="Unassembled WGS sequence"/>
</dbReference>
<accession>A0A0L0NUE8</accession>
<dbReference type="EMBL" id="LGST01000041">
    <property type="protein sequence ID" value="KND97614.1"/>
    <property type="molecule type" value="Genomic_DNA"/>
</dbReference>
<proteinExistence type="predicted"/>
<comment type="caution">
    <text evidence="1">The sequence shown here is derived from an EMBL/GenBank/DDBJ whole genome shotgun (WGS) entry which is preliminary data.</text>
</comment>
<sequence length="58" mass="5735">MLLDITESFLFLDHFLGGVGGGAVAVGDGNGCEIATIRGRSRVSAVMGDFGGLCGCGG</sequence>
<gene>
    <name evidence="1" type="ORF">QG37_06010</name>
</gene>
<reference evidence="2" key="1">
    <citation type="journal article" date="2015" name="BMC Genomics">
        <title>Draft genome of a commonly misdiagnosed multidrug resistant pathogen Candida auris.</title>
        <authorList>
            <person name="Chatterjee S."/>
            <person name="Alampalli S.V."/>
            <person name="Nageshan R.K."/>
            <person name="Chettiar S.T."/>
            <person name="Joshi S."/>
            <person name="Tatu U.S."/>
        </authorList>
    </citation>
    <scope>NUCLEOTIDE SEQUENCE [LARGE SCALE GENOMIC DNA]</scope>
    <source>
        <strain evidence="2">6684</strain>
    </source>
</reference>
<evidence type="ECO:0000313" key="1">
    <source>
        <dbReference type="EMBL" id="KND97614.1"/>
    </source>
</evidence>
<protein>
    <submittedName>
        <fullName evidence="1">Uncharacterized protein</fullName>
    </submittedName>
</protein>